<dbReference type="RefSeq" id="WP_090338608.1">
    <property type="nucleotide sequence ID" value="NZ_FNXY01000007.1"/>
</dbReference>
<organism evidence="9 10">
    <name type="scientific">Dyadobacter koreensis</name>
    <dbReference type="NCBI Taxonomy" id="408657"/>
    <lineage>
        <taxon>Bacteria</taxon>
        <taxon>Pseudomonadati</taxon>
        <taxon>Bacteroidota</taxon>
        <taxon>Cytophagia</taxon>
        <taxon>Cytophagales</taxon>
        <taxon>Spirosomataceae</taxon>
        <taxon>Dyadobacter</taxon>
    </lineage>
</organism>
<protein>
    <submittedName>
        <fullName evidence="9">Cytochrome C oxidase, cbb3-type, subunit III</fullName>
    </submittedName>
</protein>
<dbReference type="Pfam" id="PF00034">
    <property type="entry name" value="Cytochrom_C"/>
    <property type="match status" value="1"/>
</dbReference>
<evidence type="ECO:0000313" key="10">
    <source>
        <dbReference type="Proteomes" id="UP000199532"/>
    </source>
</evidence>
<dbReference type="SUPFAM" id="SSF46626">
    <property type="entry name" value="Cytochrome c"/>
    <property type="match status" value="2"/>
</dbReference>
<keyword evidence="5 6" id="KW-0408">Iron</keyword>
<dbReference type="Gene3D" id="1.10.760.10">
    <property type="entry name" value="Cytochrome c-like domain"/>
    <property type="match status" value="2"/>
</dbReference>
<dbReference type="EMBL" id="FNXY01000007">
    <property type="protein sequence ID" value="SEJ42174.1"/>
    <property type="molecule type" value="Genomic_DNA"/>
</dbReference>
<proteinExistence type="predicted"/>
<evidence type="ECO:0000259" key="8">
    <source>
        <dbReference type="PROSITE" id="PS51007"/>
    </source>
</evidence>
<feature type="transmembrane region" description="Helical" evidence="7">
    <location>
        <begin position="6"/>
        <end position="27"/>
    </location>
</feature>
<reference evidence="9 10" key="1">
    <citation type="submission" date="2016-10" db="EMBL/GenBank/DDBJ databases">
        <authorList>
            <person name="de Groot N.N."/>
        </authorList>
    </citation>
    <scope>NUCLEOTIDE SEQUENCE [LARGE SCALE GENOMIC DNA]</scope>
    <source>
        <strain evidence="9 10">DSM 19938</strain>
    </source>
</reference>
<evidence type="ECO:0000256" key="1">
    <source>
        <dbReference type="ARBA" id="ARBA00022448"/>
    </source>
</evidence>
<sequence length="292" mass="31799">MILKILQWTGIALLSVIVILAAGYGLIATNIKNRSLKLYRFDKEVLDMKSDSITLAKGKHLVAIKGCQDCHGKDLAGKIMMDDGAVGMLPASNLTSGKGGLPDNYGDEDWVAALRHGIAKNGRPLIFMPSHETTLLSKEDMAAIISYCKTVPAVDNELPSIKLGPVANVMSYFDKMPLLSVEKIDHSKPMIARADTIVGVRQGEYLAVSCSGCHRADFKGGDPLAPGLPPVPDITTSGNPGKWTQLQFIRTLRTGKTPAGHQMSNDYMPWQMTAQYKDSELASLYQFLHSRL</sequence>
<dbReference type="AlphaFoldDB" id="A0A1H6YQT2"/>
<keyword evidence="4" id="KW-0249">Electron transport</keyword>
<dbReference type="Proteomes" id="UP000199532">
    <property type="component" value="Unassembled WGS sequence"/>
</dbReference>
<evidence type="ECO:0000256" key="7">
    <source>
        <dbReference type="SAM" id="Phobius"/>
    </source>
</evidence>
<dbReference type="InterPro" id="IPR051811">
    <property type="entry name" value="Cytochrome_c550/c551-like"/>
</dbReference>
<keyword evidence="7" id="KW-0472">Membrane</keyword>
<evidence type="ECO:0000256" key="6">
    <source>
        <dbReference type="PROSITE-ProRule" id="PRU00433"/>
    </source>
</evidence>
<keyword evidence="1" id="KW-0813">Transport</keyword>
<gene>
    <name evidence="9" type="ORF">SAMN04487995_4618</name>
</gene>
<keyword evidence="7" id="KW-0812">Transmembrane</keyword>
<evidence type="ECO:0000313" key="9">
    <source>
        <dbReference type="EMBL" id="SEJ42174.1"/>
    </source>
</evidence>
<keyword evidence="10" id="KW-1185">Reference proteome</keyword>
<dbReference type="GO" id="GO:0020037">
    <property type="term" value="F:heme binding"/>
    <property type="evidence" value="ECO:0007669"/>
    <property type="project" value="InterPro"/>
</dbReference>
<dbReference type="STRING" id="408657.SAMN04487995_4618"/>
<dbReference type="PANTHER" id="PTHR37823:SF1">
    <property type="entry name" value="CYTOCHROME C-553-LIKE"/>
    <property type="match status" value="1"/>
</dbReference>
<keyword evidence="3 6" id="KW-0479">Metal-binding</keyword>
<keyword evidence="7" id="KW-1133">Transmembrane helix</keyword>
<feature type="domain" description="Cytochrome c" evidence="8">
    <location>
        <begin position="53"/>
        <end position="152"/>
    </location>
</feature>
<feature type="domain" description="Cytochrome c" evidence="8">
    <location>
        <begin position="194"/>
        <end position="292"/>
    </location>
</feature>
<keyword evidence="2 6" id="KW-0349">Heme</keyword>
<dbReference type="PROSITE" id="PS51007">
    <property type="entry name" value="CYTC"/>
    <property type="match status" value="2"/>
</dbReference>
<evidence type="ECO:0000256" key="3">
    <source>
        <dbReference type="ARBA" id="ARBA00022723"/>
    </source>
</evidence>
<accession>A0A1H6YQT2</accession>
<dbReference type="OrthoDB" id="9809720at2"/>
<dbReference type="GO" id="GO:0009055">
    <property type="term" value="F:electron transfer activity"/>
    <property type="evidence" value="ECO:0007669"/>
    <property type="project" value="InterPro"/>
</dbReference>
<dbReference type="InterPro" id="IPR036909">
    <property type="entry name" value="Cyt_c-like_dom_sf"/>
</dbReference>
<dbReference type="Pfam" id="PF13442">
    <property type="entry name" value="Cytochrome_CBB3"/>
    <property type="match status" value="1"/>
</dbReference>
<evidence type="ECO:0000256" key="2">
    <source>
        <dbReference type="ARBA" id="ARBA00022617"/>
    </source>
</evidence>
<dbReference type="PANTHER" id="PTHR37823">
    <property type="entry name" value="CYTOCHROME C-553-LIKE"/>
    <property type="match status" value="1"/>
</dbReference>
<evidence type="ECO:0000256" key="4">
    <source>
        <dbReference type="ARBA" id="ARBA00022982"/>
    </source>
</evidence>
<name>A0A1H6YQT2_9BACT</name>
<dbReference type="GO" id="GO:0046872">
    <property type="term" value="F:metal ion binding"/>
    <property type="evidence" value="ECO:0007669"/>
    <property type="project" value="UniProtKB-KW"/>
</dbReference>
<dbReference type="InterPro" id="IPR009056">
    <property type="entry name" value="Cyt_c-like_dom"/>
</dbReference>
<evidence type="ECO:0000256" key="5">
    <source>
        <dbReference type="ARBA" id="ARBA00023004"/>
    </source>
</evidence>